<dbReference type="CDD" id="cd03213">
    <property type="entry name" value="ABCG_EPDR"/>
    <property type="match status" value="1"/>
</dbReference>
<comment type="similarity">
    <text evidence="2">Belongs to the ABC transporter superfamily. ABCG family. Eye pigment precursor importer (TC 3.A.1.204) subfamily.</text>
</comment>
<keyword evidence="5" id="KW-0547">Nucleotide-binding</keyword>
<evidence type="ECO:0000256" key="7">
    <source>
        <dbReference type="ARBA" id="ARBA00022989"/>
    </source>
</evidence>
<comment type="subcellular location">
    <subcellularLocation>
        <location evidence="1">Membrane</location>
        <topology evidence="1">Multi-pass membrane protein</topology>
    </subcellularLocation>
</comment>
<dbReference type="SUPFAM" id="SSF52540">
    <property type="entry name" value="P-loop containing nucleoside triphosphate hydrolases"/>
    <property type="match status" value="1"/>
</dbReference>
<evidence type="ECO:0000313" key="12">
    <source>
        <dbReference type="Proteomes" id="UP001158576"/>
    </source>
</evidence>
<keyword evidence="3" id="KW-0813">Transport</keyword>
<dbReference type="Pfam" id="PF01061">
    <property type="entry name" value="ABC2_membrane"/>
    <property type="match status" value="1"/>
</dbReference>
<dbReference type="Gene3D" id="3.40.50.300">
    <property type="entry name" value="P-loop containing nucleotide triphosphate hydrolases"/>
    <property type="match status" value="1"/>
</dbReference>
<dbReference type="Pfam" id="PF19055">
    <property type="entry name" value="ABC2_membrane_7"/>
    <property type="match status" value="1"/>
</dbReference>
<dbReference type="SMART" id="SM00382">
    <property type="entry name" value="AAA"/>
    <property type="match status" value="1"/>
</dbReference>
<evidence type="ECO:0000313" key="11">
    <source>
        <dbReference type="EMBL" id="CAG5094506.1"/>
    </source>
</evidence>
<keyword evidence="6" id="KW-0067">ATP-binding</keyword>
<evidence type="ECO:0000256" key="9">
    <source>
        <dbReference type="SAM" id="Phobius"/>
    </source>
</evidence>
<evidence type="ECO:0000256" key="6">
    <source>
        <dbReference type="ARBA" id="ARBA00022840"/>
    </source>
</evidence>
<evidence type="ECO:0000256" key="4">
    <source>
        <dbReference type="ARBA" id="ARBA00022692"/>
    </source>
</evidence>
<dbReference type="InterPro" id="IPR017871">
    <property type="entry name" value="ABC_transporter-like_CS"/>
</dbReference>
<evidence type="ECO:0000256" key="8">
    <source>
        <dbReference type="ARBA" id="ARBA00023136"/>
    </source>
</evidence>
<feature type="transmembrane region" description="Helical" evidence="9">
    <location>
        <begin position="528"/>
        <end position="547"/>
    </location>
</feature>
<dbReference type="EMBL" id="OU015569">
    <property type="protein sequence ID" value="CAG5094506.1"/>
    <property type="molecule type" value="Genomic_DNA"/>
</dbReference>
<evidence type="ECO:0000256" key="1">
    <source>
        <dbReference type="ARBA" id="ARBA00004141"/>
    </source>
</evidence>
<feature type="transmembrane region" description="Helical" evidence="9">
    <location>
        <begin position="415"/>
        <end position="442"/>
    </location>
</feature>
<dbReference type="InterPro" id="IPR050352">
    <property type="entry name" value="ABCG_transporters"/>
</dbReference>
<reference evidence="11 12" key="1">
    <citation type="submission" date="2021-04" db="EMBL/GenBank/DDBJ databases">
        <authorList>
            <person name="Bliznina A."/>
        </authorList>
    </citation>
    <scope>NUCLEOTIDE SEQUENCE [LARGE SCALE GENOMIC DNA]</scope>
</reference>
<name>A0ABN7S7E2_OIKDI</name>
<feature type="transmembrane region" description="Helical" evidence="9">
    <location>
        <begin position="454"/>
        <end position="482"/>
    </location>
</feature>
<dbReference type="InterPro" id="IPR003593">
    <property type="entry name" value="AAA+_ATPase"/>
</dbReference>
<organism evidence="11 12">
    <name type="scientific">Oikopleura dioica</name>
    <name type="common">Tunicate</name>
    <dbReference type="NCBI Taxonomy" id="34765"/>
    <lineage>
        <taxon>Eukaryota</taxon>
        <taxon>Metazoa</taxon>
        <taxon>Chordata</taxon>
        <taxon>Tunicata</taxon>
        <taxon>Appendicularia</taxon>
        <taxon>Copelata</taxon>
        <taxon>Oikopleuridae</taxon>
        <taxon>Oikopleura</taxon>
    </lineage>
</organism>
<keyword evidence="7 9" id="KW-1133">Transmembrane helix</keyword>
<feature type="transmembrane region" description="Helical" evidence="9">
    <location>
        <begin position="692"/>
        <end position="713"/>
    </location>
</feature>
<evidence type="ECO:0000256" key="2">
    <source>
        <dbReference type="ARBA" id="ARBA00005814"/>
    </source>
</evidence>
<feature type="transmembrane region" description="Helical" evidence="9">
    <location>
        <begin position="384"/>
        <end position="403"/>
    </location>
</feature>
<dbReference type="Pfam" id="PF00005">
    <property type="entry name" value="ABC_tran"/>
    <property type="match status" value="1"/>
</dbReference>
<dbReference type="InterPro" id="IPR013525">
    <property type="entry name" value="ABC2_TM"/>
</dbReference>
<feature type="transmembrane region" description="Helical" evidence="9">
    <location>
        <begin position="494"/>
        <end position="516"/>
    </location>
</feature>
<keyword evidence="4 9" id="KW-0812">Transmembrane</keyword>
<gene>
    <name evidence="11" type="ORF">OKIOD_LOCUS5178</name>
</gene>
<evidence type="ECO:0000256" key="5">
    <source>
        <dbReference type="ARBA" id="ARBA00022741"/>
    </source>
</evidence>
<evidence type="ECO:0000256" key="3">
    <source>
        <dbReference type="ARBA" id="ARBA00022448"/>
    </source>
</evidence>
<dbReference type="PROSITE" id="PS50893">
    <property type="entry name" value="ABC_TRANSPORTER_2"/>
    <property type="match status" value="1"/>
</dbReference>
<dbReference type="PROSITE" id="PS00211">
    <property type="entry name" value="ABC_TRANSPORTER_1"/>
    <property type="match status" value="1"/>
</dbReference>
<feature type="domain" description="ABC transporter" evidence="10">
    <location>
        <begin position="49"/>
        <end position="290"/>
    </location>
</feature>
<dbReference type="InterPro" id="IPR003439">
    <property type="entry name" value="ABC_transporter-like_ATP-bd"/>
</dbReference>
<proteinExistence type="inferred from homology"/>
<keyword evidence="8 9" id="KW-0472">Membrane</keyword>
<dbReference type="InterPro" id="IPR043926">
    <property type="entry name" value="ABCG_dom"/>
</dbReference>
<accession>A0ABN7S7E2</accession>
<dbReference type="InterPro" id="IPR027417">
    <property type="entry name" value="P-loop_NTPase"/>
</dbReference>
<dbReference type="PANTHER" id="PTHR48041">
    <property type="entry name" value="ABC TRANSPORTER G FAMILY MEMBER 28"/>
    <property type="match status" value="1"/>
</dbReference>
<dbReference type="Proteomes" id="UP001158576">
    <property type="component" value="Chromosome XSR"/>
</dbReference>
<dbReference type="PANTHER" id="PTHR48041:SF139">
    <property type="entry name" value="PROTEIN SCARLET"/>
    <property type="match status" value="1"/>
</dbReference>
<sequence>MAKRQPEKDQIRNRFSSASRIDEVQLELGEVKSDEHGEVHFIRQDACDIAWSNLVVKGKGFSKEIIKNINGYVPRGSLMAIMGSSGAGKSTLMNVLAGRNLGNLTVEGQVSVNGHLVEDNMPEISAYVQQDDIFIGSMTVREQLVFHAALRMSHKTKSEQIERVEHVIEQMGLTKCKDTVIGIPGMSKTISGGEMKRLSFATEILTDPPIIFCDEPTSGLDSYLAETVIRTLKTLSQSGTTILCTIHQPSSQVFDLFSHLLLLAQGKVAFLGPTAKTPKFFEKMGFPIPMNFNPCDHYINHIALIPGREEESYKKMDAICQRYSITKTAKKNLKMVDALSGRFASSENIPTDTKRASLFVQMRWLLWRAMISHYRDTTFAAMKVFQNLGTAIFIGLLFLRIPWDSSYDRNSAQTVTSALFVMVTSYSMCYLFLVLMAFPLQVPVIRREHYGGHYTIFAAFFAEVLAGLPFFIVMPLLYTIIIYFMCGFAADVNTFFWCYLINVFVATACTGYGYFISALARNVKEANTIAPSLLIPLFLLSGFFIPAKQVPIYFIPFQYISWFYYGVENMVTNQWVDSSICMSLNISQLDIPIPEDCFDFSGSLDGVTFPTVPPEYVTGIPIPGDFPFPTGVPEIPSPEDLYDQFVEGLINSNSTCINRGERCPDSRPVEFDGNLVIEALNYEPENFSRNNWLLVLLSVVFRVLAYGVLAYRFRKTNR</sequence>
<protein>
    <submittedName>
        <fullName evidence="11">Oidioi.mRNA.OKI2018_I69.XSR.g13620.t1.cds</fullName>
    </submittedName>
</protein>
<keyword evidence="12" id="KW-1185">Reference proteome</keyword>
<evidence type="ECO:0000259" key="10">
    <source>
        <dbReference type="PROSITE" id="PS50893"/>
    </source>
</evidence>